<dbReference type="InterPro" id="IPR027417">
    <property type="entry name" value="P-loop_NTPase"/>
</dbReference>
<dbReference type="CDD" id="cd00761">
    <property type="entry name" value="Glyco_tranf_GTA_type"/>
    <property type="match status" value="1"/>
</dbReference>
<dbReference type="Gene3D" id="3.90.550.10">
    <property type="entry name" value="Spore Coat Polysaccharide Biosynthesis Protein SpsA, Chain A"/>
    <property type="match status" value="1"/>
</dbReference>
<proteinExistence type="predicted"/>
<dbReference type="PANTHER" id="PTHR43685:SF2">
    <property type="entry name" value="GLYCOSYLTRANSFERASE 2-LIKE DOMAIN-CONTAINING PROTEIN"/>
    <property type="match status" value="1"/>
</dbReference>
<gene>
    <name evidence="2" type="ORF">PQ455_06905</name>
</gene>
<dbReference type="SUPFAM" id="SSF53795">
    <property type="entry name" value="PEP carboxykinase-like"/>
    <property type="match status" value="1"/>
</dbReference>
<dbReference type="InterPro" id="IPR029044">
    <property type="entry name" value="Nucleotide-diphossugar_trans"/>
</dbReference>
<reference evidence="2 3" key="1">
    <citation type="submission" date="2023-02" db="EMBL/GenBank/DDBJ databases">
        <title>Genome sequence of Sphingomonas naphthae.</title>
        <authorList>
            <person name="Kim S."/>
            <person name="Heo J."/>
            <person name="Kwon S.-W."/>
        </authorList>
    </citation>
    <scope>NUCLEOTIDE SEQUENCE [LARGE SCALE GENOMIC DNA]</scope>
    <source>
        <strain evidence="2 3">KACC 18716</strain>
    </source>
</reference>
<dbReference type="RefSeq" id="WP_273690389.1">
    <property type="nucleotide sequence ID" value="NZ_CP117411.1"/>
</dbReference>
<dbReference type="InterPro" id="IPR050834">
    <property type="entry name" value="Glycosyltransf_2"/>
</dbReference>
<dbReference type="Pfam" id="PF00535">
    <property type="entry name" value="Glycos_transf_2"/>
    <property type="match status" value="1"/>
</dbReference>
<dbReference type="PANTHER" id="PTHR43685">
    <property type="entry name" value="GLYCOSYLTRANSFERASE"/>
    <property type="match status" value="1"/>
</dbReference>
<keyword evidence="2" id="KW-0328">Glycosyltransferase</keyword>
<dbReference type="GO" id="GO:0016757">
    <property type="term" value="F:glycosyltransferase activity"/>
    <property type="evidence" value="ECO:0007669"/>
    <property type="project" value="UniProtKB-KW"/>
</dbReference>
<keyword evidence="2" id="KW-0808">Transferase</keyword>
<accession>A0ABY7TNX7</accession>
<keyword evidence="3" id="KW-1185">Reference proteome</keyword>
<evidence type="ECO:0000259" key="1">
    <source>
        <dbReference type="Pfam" id="PF00535"/>
    </source>
</evidence>
<organism evidence="2 3">
    <name type="scientific">Sphingomonas naphthae</name>
    <dbReference type="NCBI Taxonomy" id="1813468"/>
    <lineage>
        <taxon>Bacteria</taxon>
        <taxon>Pseudomonadati</taxon>
        <taxon>Pseudomonadota</taxon>
        <taxon>Alphaproteobacteria</taxon>
        <taxon>Sphingomonadales</taxon>
        <taxon>Sphingomonadaceae</taxon>
        <taxon>Sphingomonas</taxon>
    </lineage>
</organism>
<evidence type="ECO:0000313" key="3">
    <source>
        <dbReference type="Proteomes" id="UP001220395"/>
    </source>
</evidence>
<name>A0ABY7TNX7_9SPHN</name>
<dbReference type="SUPFAM" id="SSF53448">
    <property type="entry name" value="Nucleotide-diphospho-sugar transferases"/>
    <property type="match status" value="1"/>
</dbReference>
<protein>
    <submittedName>
        <fullName evidence="2">Glycosyltransferase</fullName>
        <ecNumber evidence="2">2.4.-.-</ecNumber>
    </submittedName>
</protein>
<dbReference type="Gene3D" id="3.40.50.300">
    <property type="entry name" value="P-loop containing nucleotide triphosphate hydrolases"/>
    <property type="match status" value="1"/>
</dbReference>
<dbReference type="InterPro" id="IPR001173">
    <property type="entry name" value="Glyco_trans_2-like"/>
</dbReference>
<evidence type="ECO:0000313" key="2">
    <source>
        <dbReference type="EMBL" id="WCT74941.1"/>
    </source>
</evidence>
<dbReference type="Proteomes" id="UP001220395">
    <property type="component" value="Chromosome"/>
</dbReference>
<feature type="domain" description="Glycosyltransferase 2-like" evidence="1">
    <location>
        <begin position="376"/>
        <end position="489"/>
    </location>
</feature>
<sequence>MTEKVGIQSVDLPARSEAEQADFHAAAMAAGQAALERAGAIDHDIAIAGVRIRLRFAGARMVREYLPALAHLLVADAGEPDATFLVWDGESTGIAMPPPPVTRAAFTDRGDIWGMESRHFRSAFHWSDYSVCVLDMETGIGASWIAKPEALPYWARSSPMRTMFHWLLEPRGLHLLHAAVVGDANGGVLITGRGGVGKSTTSLVALAEGMAFAGDDYVVVGFDPEPVAYTLYSTAKLVPKQLDLLPELVPLVDRSQPDTDEKAVIRLYPASSCQIAQGLPLRWLLTPRFGETAETLFEPIAPAELHQAAAFTTMSQLPHAGRATHDFVGALAARLETARIVLGHDVRAVPGALGRLLAGEVIVPAAASHDVRPPLSVIIPVFNGAHFLPQAVQSILAQQYPTAEIIVVDDGSTDDIERVVAALPVEVRFLRQTNAGPASARNRGIRNASGDLIAFLDVDDLWPVDRLASLIAALGEDRDVAIGRGQLARIDPDDPAAYSFVGNPGEAFPYYIGAALYRREAFTRVGLFDEDMIFGEDQDWYRRAEEVGLGVTRVEQISLIVRRHGANMTHGKSAVEMNELRAIKKALERRRAAGLLAKAR</sequence>
<dbReference type="EC" id="2.4.-.-" evidence="2"/>
<dbReference type="EMBL" id="CP117411">
    <property type="protein sequence ID" value="WCT74941.1"/>
    <property type="molecule type" value="Genomic_DNA"/>
</dbReference>